<feature type="compositionally biased region" description="Low complexity" evidence="3">
    <location>
        <begin position="1211"/>
        <end position="1221"/>
    </location>
</feature>
<gene>
    <name evidence="5" type="ORF">GCM10023351_01380</name>
</gene>
<evidence type="ECO:0000313" key="5">
    <source>
        <dbReference type="EMBL" id="GAA4762667.1"/>
    </source>
</evidence>
<feature type="coiled-coil region" evidence="2">
    <location>
        <begin position="1449"/>
        <end position="1498"/>
    </location>
</feature>
<evidence type="ECO:0000259" key="4">
    <source>
        <dbReference type="Pfam" id="PF10145"/>
    </source>
</evidence>
<proteinExistence type="predicted"/>
<keyword evidence="1" id="KW-1188">Viral release from host cell</keyword>
<feature type="coiled-coil region" evidence="2">
    <location>
        <begin position="1032"/>
        <end position="1066"/>
    </location>
</feature>
<evidence type="ECO:0000256" key="2">
    <source>
        <dbReference type="SAM" id="Coils"/>
    </source>
</evidence>
<reference evidence="6" key="1">
    <citation type="journal article" date="2019" name="Int. J. Syst. Evol. Microbiol.">
        <title>The Global Catalogue of Microorganisms (GCM) 10K type strain sequencing project: providing services to taxonomists for standard genome sequencing and annotation.</title>
        <authorList>
            <consortium name="The Broad Institute Genomics Platform"/>
            <consortium name="The Broad Institute Genome Sequencing Center for Infectious Disease"/>
            <person name="Wu L."/>
            <person name="Ma J."/>
        </authorList>
    </citation>
    <scope>NUCLEOTIDE SEQUENCE [LARGE SCALE GENOMIC DNA]</scope>
    <source>
        <strain evidence="6">JCM 18537</strain>
    </source>
</reference>
<feature type="compositionally biased region" description="Basic and acidic residues" evidence="3">
    <location>
        <begin position="1222"/>
        <end position="1235"/>
    </location>
</feature>
<evidence type="ECO:0000256" key="3">
    <source>
        <dbReference type="SAM" id="MobiDB-lite"/>
    </source>
</evidence>
<comment type="caution">
    <text evidence="5">The sequence shown here is derived from an EMBL/GenBank/DDBJ whole genome shotgun (WGS) entry which is preliminary data.</text>
</comment>
<dbReference type="RefSeq" id="WP_345434896.1">
    <property type="nucleotide sequence ID" value="NZ_BAABKO010000001.1"/>
</dbReference>
<sequence length="1732" mass="183412">MSERVVRVRLSAQVAEYEAGMKRAAQATRETGTEAEKLAQKRQAFETVGRYALGMGTTMAAGMAIAIAKYAEFDQAMSYVQAATHETADSMNALREAALDAGARTVFSATEAANAIEELAKAGVSTKDILGGGLNGALDLAAAGGLGVADAAGIAATAIQTFNLQGSDMSHVADLLAAGAGKAMGDVTDMAQALNQAGLVANQTGLSIEETTAGLAAFAQQGLLGSDAGTSFKSMLQSLNPSSREAAELMDRYNLSAYDAQGNFVGLAEYAGKLKAGLSDLSVEQQNATLKTIFGSDAVRAASVLYSEGAEGIQEWTAAVDDQGFAAETAAMRLDNLKGDWEGFTGALDTALISMGEGADGPLRFLTQSATELVDKFNELPAWAQQAIGLIGGVGAAAATAAGLFLTGAPKIVEYKLAIEELGPVAQRTSRIVGAAMKGLGVAAIVIASATALDTLQDSLAGTEATTVELANALKTAGIEETLRTLTQGISGNGMDTGESIFSKVTEEASALGDMLDNLATTWDTRGFVLSQFYDWVDGNVEPTDALRDALDNLGEALSSMPLDDAVGSLAKLREAYDLTDEQMSVIIENSGPFRDQLIAIADELGIEGDAATLLSIAMGEIKPASDEASEGMEAVNAAAEAGEEQLQAYKDALDAIAASALEMGDAKDAAQSALNALTEAAKAEGVTLDGTNDASIKLRDSLREVETSHRDAAEAMIANGEGADAATDAYLRSREAVLDTIQPYFESREAAAQWADENLGAAEDVVYGLGLIQDATGEVITRFDQVPAVVETRLEDGQTITDTDRRALELISTLASVPGHTTTIVDDPTTAAVIQRMKDLGFNVEHLPDGTVTVTSSGVDQVQAAINSIDYDRQVYIDVMYRFNDPVTPPGSFGGSIGYQGANGMLPGFMEGQAFANGGLPMKGLPTGVYAGRPQAIYKFAEQETRWEAFISGKRGQEQRNREITKEAAFRLGGTAYFPEDARAFADGGILNTQKAYDRAVQHEYDQWRQWMTSQGQADAHPDADWMQERADGWKKRWQDAEQERKSLEQELASAKDRLVSEQTDWYESLRWGDPQQAGISGGGRGLVNQLRDAAADTGGRTGAEMNRRADASEEVFRRLEAAAEKADDALAAAQDRAQERERAAQEKSDKLLDTAQERADTRAKKAQAKSDKLLDDAEDRAEKRTKGAQARSDKLLDEAEARAEKRSKAAQAKADALLDAAEKRQKSRNEKAEKSAAAVIEKATAAASKSVQKVTDKWAARLDVITGKLDELRSASQQMASSISNAVRGFYNLGAMGQATSTTKTVTERATQTVGGFTLNTAQTREVTTETPVTSKSIKGQFAKAAAGIKAFSSKLSRLAKKGIAPALLAEIASLGVENGTPIVDALLTATAGEIKAINSSYAQIGKFSDAAGETAADANYKAIIAATEKQLRAAEKASKAEISAAEKRARQAIQAANQRAKEIRQEAAKIGRQEVAEAKAQGKALRDQASRINREQIAEAKTQGKAIRDAAAKKSKEEIDAAKAQGRAIRDAAARKSKDEVDEAKAQGKALREAAKKRSEEEIAAAKKDREAITAKLREETNRVIEAISKGLGNPWGAEAQKRAGGGRVLGPGGPKDDKVAAWLSNDEHVLETEVVRAMGGHDAVDEWRAAMRSGQVARLANGGRATRTLVPTAREYRGVGRAEPGATYIDRSTTTVALVARPDESATSQARRAVRVIDAKNRKKGTRR</sequence>
<protein>
    <recommendedName>
        <fullName evidence="4">Phage tail tape measure protein domain-containing protein</fullName>
    </recommendedName>
</protein>
<feature type="region of interest" description="Disordered" evidence="3">
    <location>
        <begin position="1129"/>
        <end position="1235"/>
    </location>
</feature>
<dbReference type="InterPro" id="IPR010090">
    <property type="entry name" value="Phage_tape_meas"/>
</dbReference>
<dbReference type="EMBL" id="BAABKO010000001">
    <property type="protein sequence ID" value="GAA4762667.1"/>
    <property type="molecule type" value="Genomic_DNA"/>
</dbReference>
<feature type="domain" description="Phage tail tape measure protein" evidence="4">
    <location>
        <begin position="95"/>
        <end position="295"/>
    </location>
</feature>
<feature type="coiled-coil region" evidence="2">
    <location>
        <begin position="1537"/>
        <end position="1586"/>
    </location>
</feature>
<accession>A0ABP8ZRG0</accession>
<feature type="compositionally biased region" description="Basic and acidic residues" evidence="3">
    <location>
        <begin position="1138"/>
        <end position="1209"/>
    </location>
</feature>
<organism evidence="5 6">
    <name type="scientific">Microbacterium gilvum</name>
    <dbReference type="NCBI Taxonomy" id="1336204"/>
    <lineage>
        <taxon>Bacteria</taxon>
        <taxon>Bacillati</taxon>
        <taxon>Actinomycetota</taxon>
        <taxon>Actinomycetes</taxon>
        <taxon>Micrococcales</taxon>
        <taxon>Microbacteriaceae</taxon>
        <taxon>Microbacterium</taxon>
    </lineage>
</organism>
<keyword evidence="6" id="KW-1185">Reference proteome</keyword>
<dbReference type="Proteomes" id="UP001501645">
    <property type="component" value="Unassembled WGS sequence"/>
</dbReference>
<dbReference type="PANTHER" id="PTHR37813:SF1">
    <property type="entry name" value="FELS-2 PROPHAGE PROTEIN"/>
    <property type="match status" value="1"/>
</dbReference>
<dbReference type="PANTHER" id="PTHR37813">
    <property type="entry name" value="FELS-2 PROPHAGE PROTEIN"/>
    <property type="match status" value="1"/>
</dbReference>
<name>A0ABP8ZRG0_9MICO</name>
<evidence type="ECO:0000256" key="1">
    <source>
        <dbReference type="ARBA" id="ARBA00022612"/>
    </source>
</evidence>
<keyword evidence="2" id="KW-0175">Coiled coil</keyword>
<dbReference type="NCBIfam" id="TIGR01760">
    <property type="entry name" value="tape_meas_TP901"/>
    <property type="match status" value="1"/>
</dbReference>
<dbReference type="Pfam" id="PF10145">
    <property type="entry name" value="PhageMin_Tail"/>
    <property type="match status" value="1"/>
</dbReference>
<evidence type="ECO:0000313" key="6">
    <source>
        <dbReference type="Proteomes" id="UP001501645"/>
    </source>
</evidence>